<dbReference type="AlphaFoldDB" id="A0A383C5T9"/>
<evidence type="ECO:0000313" key="1">
    <source>
        <dbReference type="EMBL" id="SVE27380.1"/>
    </source>
</evidence>
<protein>
    <submittedName>
        <fullName evidence="1">Uncharacterized protein</fullName>
    </submittedName>
</protein>
<dbReference type="SUPFAM" id="SSF102588">
    <property type="entry name" value="LmbE-like"/>
    <property type="match status" value="1"/>
</dbReference>
<sequence length="115" mass="13220">IDHRLAFESTITASRPLEGSPVNSIFSFESISSTDWKMPYSFKPNVFVDISNELKSKIHALSEYKKEMRKFPHPRSKDTIEAVAKRWGSLYGFHAAEAFELVMSRIKNFNNSLFS</sequence>
<dbReference type="EMBL" id="UINC01205964">
    <property type="protein sequence ID" value="SVE27380.1"/>
    <property type="molecule type" value="Genomic_DNA"/>
</dbReference>
<dbReference type="InterPro" id="IPR024078">
    <property type="entry name" value="LmbE-like_dom_sf"/>
</dbReference>
<name>A0A383C5T9_9ZZZZ</name>
<accession>A0A383C5T9</accession>
<organism evidence="1">
    <name type="scientific">marine metagenome</name>
    <dbReference type="NCBI Taxonomy" id="408172"/>
    <lineage>
        <taxon>unclassified sequences</taxon>
        <taxon>metagenomes</taxon>
        <taxon>ecological metagenomes</taxon>
    </lineage>
</organism>
<gene>
    <name evidence="1" type="ORF">METZ01_LOCUS480234</name>
</gene>
<proteinExistence type="predicted"/>
<dbReference type="Gene3D" id="3.40.50.10320">
    <property type="entry name" value="LmbE-like"/>
    <property type="match status" value="1"/>
</dbReference>
<reference evidence="1" key="1">
    <citation type="submission" date="2018-05" db="EMBL/GenBank/DDBJ databases">
        <authorList>
            <person name="Lanie J.A."/>
            <person name="Ng W.-L."/>
            <person name="Kazmierczak K.M."/>
            <person name="Andrzejewski T.M."/>
            <person name="Davidsen T.M."/>
            <person name="Wayne K.J."/>
            <person name="Tettelin H."/>
            <person name="Glass J.I."/>
            <person name="Rusch D."/>
            <person name="Podicherti R."/>
            <person name="Tsui H.-C.T."/>
            <person name="Winkler M.E."/>
        </authorList>
    </citation>
    <scope>NUCLEOTIDE SEQUENCE</scope>
</reference>
<feature type="non-terminal residue" evidence="1">
    <location>
        <position position="1"/>
    </location>
</feature>